<dbReference type="EMBL" id="UOGD01000324">
    <property type="protein sequence ID" value="VAX26141.1"/>
    <property type="molecule type" value="Genomic_DNA"/>
</dbReference>
<dbReference type="GO" id="GO:0004803">
    <property type="term" value="F:transposase activity"/>
    <property type="evidence" value="ECO:0007669"/>
    <property type="project" value="InterPro"/>
</dbReference>
<dbReference type="AlphaFoldDB" id="A0A3B1CHU1"/>
<reference evidence="5" key="1">
    <citation type="submission" date="2018-06" db="EMBL/GenBank/DDBJ databases">
        <authorList>
            <person name="Zhirakovskaya E."/>
        </authorList>
    </citation>
    <scope>NUCLEOTIDE SEQUENCE</scope>
</reference>
<accession>A0A3B1CHU1</accession>
<feature type="compositionally biased region" description="Basic and acidic residues" evidence="4">
    <location>
        <begin position="75"/>
        <end position="87"/>
    </location>
</feature>
<keyword evidence="2" id="KW-0238">DNA-binding</keyword>
<dbReference type="PANTHER" id="PTHR33217:SF8">
    <property type="entry name" value="MUTATOR FAMILY TRANSPOSASE"/>
    <property type="match status" value="1"/>
</dbReference>
<evidence type="ECO:0000256" key="1">
    <source>
        <dbReference type="ARBA" id="ARBA00022578"/>
    </source>
</evidence>
<keyword evidence="1" id="KW-0815">Transposition</keyword>
<evidence type="ECO:0000313" key="5">
    <source>
        <dbReference type="EMBL" id="VAX26141.1"/>
    </source>
</evidence>
<keyword evidence="3" id="KW-0233">DNA recombination</keyword>
<dbReference type="InterPro" id="IPR001207">
    <property type="entry name" value="Transposase_mutator"/>
</dbReference>
<organism evidence="5">
    <name type="scientific">hydrothermal vent metagenome</name>
    <dbReference type="NCBI Taxonomy" id="652676"/>
    <lineage>
        <taxon>unclassified sequences</taxon>
        <taxon>metagenomes</taxon>
        <taxon>ecological metagenomes</taxon>
    </lineage>
</organism>
<evidence type="ECO:0000256" key="3">
    <source>
        <dbReference type="ARBA" id="ARBA00023172"/>
    </source>
</evidence>
<evidence type="ECO:0000256" key="4">
    <source>
        <dbReference type="SAM" id="MobiDB-lite"/>
    </source>
</evidence>
<dbReference type="Pfam" id="PF00872">
    <property type="entry name" value="Transposase_mut"/>
    <property type="match status" value="1"/>
</dbReference>
<gene>
    <name evidence="5" type="ORF">MNBD_IGNAVI01-928</name>
</gene>
<feature type="region of interest" description="Disordered" evidence="4">
    <location>
        <begin position="50"/>
        <end position="87"/>
    </location>
</feature>
<proteinExistence type="predicted"/>
<dbReference type="GO" id="GO:0003677">
    <property type="term" value="F:DNA binding"/>
    <property type="evidence" value="ECO:0007669"/>
    <property type="project" value="UniProtKB-KW"/>
</dbReference>
<protein>
    <submittedName>
        <fullName evidence="5">Transposase</fullName>
    </submittedName>
</protein>
<evidence type="ECO:0000256" key="2">
    <source>
        <dbReference type="ARBA" id="ARBA00023125"/>
    </source>
</evidence>
<feature type="compositionally biased region" description="Polar residues" evidence="4">
    <location>
        <begin position="59"/>
        <end position="68"/>
    </location>
</feature>
<name>A0A3B1CHU1_9ZZZZ</name>
<dbReference type="GO" id="GO:0006313">
    <property type="term" value="P:DNA transposition"/>
    <property type="evidence" value="ECO:0007669"/>
    <property type="project" value="InterPro"/>
</dbReference>
<dbReference type="PANTHER" id="PTHR33217">
    <property type="entry name" value="TRANSPOSASE FOR INSERTION SEQUENCE ELEMENT IS1081"/>
    <property type="match status" value="1"/>
</dbReference>
<sequence>MKLSEEAIEQLVQDLEKAKSYKDLMGKDGAIKKLLKTSLENMLESELSEHLGYEKHSPLGTNTGNSRNGKTRKSIKTDEGKIELTIPRDRNSSFDPVVVKKYEKTLGPIEDKIISMPTRGG</sequence>